<accession>A0A197JK76</accession>
<keyword evidence="1" id="KW-0175">Coiled coil</keyword>
<sequence length="91" mass="10455">MSSRYLMLIGAIPVCYFAGYAYREYNDPDQSMTTLNRKPETLSDSLLESRLQTLEETKKKVLTQLAELEAHREKLQTTSKGVDTNIPGRLW</sequence>
<dbReference type="AlphaFoldDB" id="A0A197JK76"/>
<evidence type="ECO:0000313" key="3">
    <source>
        <dbReference type="Proteomes" id="UP000078512"/>
    </source>
</evidence>
<proteinExistence type="predicted"/>
<keyword evidence="3" id="KW-1185">Reference proteome</keyword>
<gene>
    <name evidence="2" type="ORF">K457DRAFT_35214</name>
</gene>
<feature type="coiled-coil region" evidence="1">
    <location>
        <begin position="51"/>
        <end position="78"/>
    </location>
</feature>
<organism evidence="2 3">
    <name type="scientific">Linnemannia elongata AG-77</name>
    <dbReference type="NCBI Taxonomy" id="1314771"/>
    <lineage>
        <taxon>Eukaryota</taxon>
        <taxon>Fungi</taxon>
        <taxon>Fungi incertae sedis</taxon>
        <taxon>Mucoromycota</taxon>
        <taxon>Mortierellomycotina</taxon>
        <taxon>Mortierellomycetes</taxon>
        <taxon>Mortierellales</taxon>
        <taxon>Mortierellaceae</taxon>
        <taxon>Linnemannia</taxon>
    </lineage>
</organism>
<reference evidence="2 3" key="1">
    <citation type="submission" date="2016-05" db="EMBL/GenBank/DDBJ databases">
        <title>Genome sequencing reveals origins of a unique bacterial endosymbiosis in the earliest lineages of terrestrial Fungi.</title>
        <authorList>
            <consortium name="DOE Joint Genome Institute"/>
            <person name="Uehling J."/>
            <person name="Gryganskyi A."/>
            <person name="Hameed K."/>
            <person name="Tschaplinski T."/>
            <person name="Misztal P."/>
            <person name="Wu S."/>
            <person name="Desiro A."/>
            <person name="Vande Pol N."/>
            <person name="Du Z.-Y."/>
            <person name="Zienkiewicz A."/>
            <person name="Zienkiewicz K."/>
            <person name="Morin E."/>
            <person name="Tisserant E."/>
            <person name="Splivallo R."/>
            <person name="Hainaut M."/>
            <person name="Henrissat B."/>
            <person name="Ohm R."/>
            <person name="Kuo A."/>
            <person name="Yan J."/>
            <person name="Lipzen A."/>
            <person name="Nolan M."/>
            <person name="Labutti K."/>
            <person name="Barry K."/>
            <person name="Goldstein A."/>
            <person name="Labbe J."/>
            <person name="Schadt C."/>
            <person name="Tuskan G."/>
            <person name="Grigoriev I."/>
            <person name="Martin F."/>
            <person name="Vilgalys R."/>
            <person name="Bonito G."/>
        </authorList>
    </citation>
    <scope>NUCLEOTIDE SEQUENCE [LARGE SCALE GENOMIC DNA]</scope>
    <source>
        <strain evidence="2 3">AG-77</strain>
    </source>
</reference>
<evidence type="ECO:0000313" key="2">
    <source>
        <dbReference type="EMBL" id="OAQ25378.1"/>
    </source>
</evidence>
<name>A0A197JK76_9FUNG</name>
<dbReference type="OrthoDB" id="2329799at2759"/>
<evidence type="ECO:0000256" key="1">
    <source>
        <dbReference type="SAM" id="Coils"/>
    </source>
</evidence>
<dbReference type="Proteomes" id="UP000078512">
    <property type="component" value="Unassembled WGS sequence"/>
</dbReference>
<protein>
    <submittedName>
        <fullName evidence="2">Uncharacterized protein</fullName>
    </submittedName>
</protein>
<dbReference type="EMBL" id="KV442079">
    <property type="protein sequence ID" value="OAQ25378.1"/>
    <property type="molecule type" value="Genomic_DNA"/>
</dbReference>